<keyword evidence="3" id="KW-1185">Reference proteome</keyword>
<feature type="domain" description="Phasin" evidence="1">
    <location>
        <begin position="57"/>
        <end position="155"/>
    </location>
</feature>
<organism evidence="2 3">
    <name type="scientific">Plastoroseomonas hellenica</name>
    <dbReference type="NCBI Taxonomy" id="2687306"/>
    <lineage>
        <taxon>Bacteria</taxon>
        <taxon>Pseudomonadati</taxon>
        <taxon>Pseudomonadota</taxon>
        <taxon>Alphaproteobacteria</taxon>
        <taxon>Acetobacterales</taxon>
        <taxon>Acetobacteraceae</taxon>
        <taxon>Plastoroseomonas</taxon>
    </lineage>
</organism>
<dbReference type="InterPro" id="IPR018968">
    <property type="entry name" value="Phasin"/>
</dbReference>
<reference evidence="3" key="1">
    <citation type="journal article" date="2021" name="Syst. Appl. Microbiol.">
        <title>Roseomonas hellenica sp. nov., isolated from roots of wild-growing Alkanna tinctoria.</title>
        <authorList>
            <person name="Rat A."/>
            <person name="Naranjo H.D."/>
            <person name="Lebbe L."/>
            <person name="Cnockaert M."/>
            <person name="Krigas N."/>
            <person name="Grigoriadou K."/>
            <person name="Maloupa E."/>
            <person name="Willems A."/>
        </authorList>
    </citation>
    <scope>NUCLEOTIDE SEQUENCE [LARGE SCALE GENOMIC DNA]</scope>
    <source>
        <strain evidence="3">LMG 31523</strain>
    </source>
</reference>
<dbReference type="InterPro" id="IPR010127">
    <property type="entry name" value="Phasin_subfam-1"/>
</dbReference>
<dbReference type="Pfam" id="PF09361">
    <property type="entry name" value="Phasin_2"/>
    <property type="match status" value="1"/>
</dbReference>
<protein>
    <submittedName>
        <fullName evidence="2">Phasin family protein</fullName>
    </submittedName>
</protein>
<dbReference type="Proteomes" id="UP001196870">
    <property type="component" value="Unassembled WGS sequence"/>
</dbReference>
<proteinExistence type="predicted"/>
<accession>A0ABS5ERT8</accession>
<evidence type="ECO:0000313" key="2">
    <source>
        <dbReference type="EMBL" id="MBR0663017.1"/>
    </source>
</evidence>
<name>A0ABS5ERT8_9PROT</name>
<evidence type="ECO:0000313" key="3">
    <source>
        <dbReference type="Proteomes" id="UP001196870"/>
    </source>
</evidence>
<gene>
    <name evidence="2" type="ORF">GXW71_01495</name>
</gene>
<sequence length="168" mass="17700">MAGESKVTKIAAEAVQTGEAKAKSVINEGATQARASMEKGMEQATKAAETMFKAAEEAVEFGRGNIEAVTKSAQLWATGTQDIARQYAALAQGFADHAMESAKAFASVKSLKEATELQTSFAKAAFEKASSETSKFQEAFLRLSESASAPITARVQLAVEKFAKPIAA</sequence>
<evidence type="ECO:0000259" key="1">
    <source>
        <dbReference type="Pfam" id="PF09361"/>
    </source>
</evidence>
<dbReference type="EMBL" id="JAAGBB010000001">
    <property type="protein sequence ID" value="MBR0663017.1"/>
    <property type="molecule type" value="Genomic_DNA"/>
</dbReference>
<comment type="caution">
    <text evidence="2">The sequence shown here is derived from an EMBL/GenBank/DDBJ whole genome shotgun (WGS) entry which is preliminary data.</text>
</comment>
<dbReference type="NCBIfam" id="TIGR01841">
    <property type="entry name" value="phasin"/>
    <property type="match status" value="1"/>
</dbReference>